<keyword evidence="3" id="KW-1185">Reference proteome</keyword>
<protein>
    <recommendedName>
        <fullName evidence="4">Lipoprotein</fullName>
    </recommendedName>
</protein>
<keyword evidence="1" id="KW-0812">Transmembrane</keyword>
<dbReference type="EMBL" id="JBHTBY010000001">
    <property type="protein sequence ID" value="MFC7319738.1"/>
    <property type="molecule type" value="Genomic_DNA"/>
</dbReference>
<evidence type="ECO:0000313" key="2">
    <source>
        <dbReference type="EMBL" id="MFC7319738.1"/>
    </source>
</evidence>
<organism evidence="2 3">
    <name type="scientific">Halobacillus campisalis</name>
    <dbReference type="NCBI Taxonomy" id="435909"/>
    <lineage>
        <taxon>Bacteria</taxon>
        <taxon>Bacillati</taxon>
        <taxon>Bacillota</taxon>
        <taxon>Bacilli</taxon>
        <taxon>Bacillales</taxon>
        <taxon>Bacillaceae</taxon>
        <taxon>Halobacillus</taxon>
    </lineage>
</organism>
<comment type="caution">
    <text evidence="2">The sequence shown here is derived from an EMBL/GenBank/DDBJ whole genome shotgun (WGS) entry which is preliminary data.</text>
</comment>
<name>A0ABW2JZB0_9BACI</name>
<keyword evidence="1" id="KW-1133">Transmembrane helix</keyword>
<feature type="transmembrane region" description="Helical" evidence="1">
    <location>
        <begin position="33"/>
        <end position="51"/>
    </location>
</feature>
<dbReference type="RefSeq" id="WP_289215519.1">
    <property type="nucleotide sequence ID" value="NZ_JAPVRC010000003.1"/>
</dbReference>
<keyword evidence="1" id="KW-0472">Membrane</keyword>
<gene>
    <name evidence="2" type="ORF">ACFQMN_02410</name>
</gene>
<feature type="transmembrane region" description="Helical" evidence="1">
    <location>
        <begin position="7"/>
        <end position="27"/>
    </location>
</feature>
<sequence length="62" mass="7175">MSVKTRLMISIAAAILLTINCFIAFSQDQTLRWLWLVVALSSLLNCVIYYVRYKNYEPSSNQ</sequence>
<dbReference type="Proteomes" id="UP001596494">
    <property type="component" value="Unassembled WGS sequence"/>
</dbReference>
<evidence type="ECO:0008006" key="4">
    <source>
        <dbReference type="Google" id="ProtNLM"/>
    </source>
</evidence>
<reference evidence="3" key="1">
    <citation type="journal article" date="2019" name="Int. J. Syst. Evol. Microbiol.">
        <title>The Global Catalogue of Microorganisms (GCM) 10K type strain sequencing project: providing services to taxonomists for standard genome sequencing and annotation.</title>
        <authorList>
            <consortium name="The Broad Institute Genomics Platform"/>
            <consortium name="The Broad Institute Genome Sequencing Center for Infectious Disease"/>
            <person name="Wu L."/>
            <person name="Ma J."/>
        </authorList>
    </citation>
    <scope>NUCLEOTIDE SEQUENCE [LARGE SCALE GENOMIC DNA]</scope>
    <source>
        <strain evidence="3">CCUG 73951</strain>
    </source>
</reference>
<accession>A0ABW2JZB0</accession>
<evidence type="ECO:0000313" key="3">
    <source>
        <dbReference type="Proteomes" id="UP001596494"/>
    </source>
</evidence>
<evidence type="ECO:0000256" key="1">
    <source>
        <dbReference type="SAM" id="Phobius"/>
    </source>
</evidence>
<proteinExistence type="predicted"/>